<sequence length="617" mass="65772">MSIPAYSKPCLVPAPAAGSNAVYLAGISPSQESTLVAHIVDLTNINAPTANPFASQTNILAWSSSPPLACYSYLGHTSPTTAPFLVVQFGAFSTHFANIETSGVVGASTYFPQVAFNSPKNFAVNGAASGSDWVLAVTNTTVVGTNSYWAGIRFNATTLSSSNYNSFRMSSSPTSNPLLTIGTYTVDSTRGMGYTTIFDYAGGAIMYNTTGSLSTINTPDEGIINLSNSVSVAMSGIALTANAIPVTMKDTAYILDQGSDGSTIVYYLQPGKSSALNTLAIKGQVPRFSNLLTATALDTRIVTYSSYNSLSPTFNSLDTITGTWSGPGLINSTNGSGGNSPYSPGSGGSSPSSGNGTNTGGGDSKSSSIGAIVGGAVGGLVVIALVAFLFIRNRRQKNTVPVKPKPVDTNTNANTHYPDPSQHGSSMQMQQNYAEHQNYTQQQQQQQQPQLYDQQQHLYQQQQQQEQQQQEFYQVSQQQHPYNHNQALSQQVYVPPQQQQAQQPQIFIGQQQHVYTPPTLIPQPRQPQAIQQEPSPVIYNHHNHAQSSSVQSVSVGSPANSNTLYSVSNGTTAAEYPTSPTTPITAPLTLSTQALHEIQQLYKPPPANPQYTPDTQK</sequence>
<dbReference type="STRING" id="1314771.A0A197K6V5"/>
<evidence type="ECO:0000313" key="3">
    <source>
        <dbReference type="EMBL" id="OAQ33210.1"/>
    </source>
</evidence>
<keyword evidence="2" id="KW-1133">Transmembrane helix</keyword>
<gene>
    <name evidence="3" type="ORF">K457DRAFT_29592</name>
</gene>
<feature type="compositionally biased region" description="Low complexity" evidence="1">
    <location>
        <begin position="331"/>
        <end position="356"/>
    </location>
</feature>
<reference evidence="3 4" key="1">
    <citation type="submission" date="2016-05" db="EMBL/GenBank/DDBJ databases">
        <title>Genome sequencing reveals origins of a unique bacterial endosymbiosis in the earliest lineages of terrestrial Fungi.</title>
        <authorList>
            <consortium name="DOE Joint Genome Institute"/>
            <person name="Uehling J."/>
            <person name="Gryganskyi A."/>
            <person name="Hameed K."/>
            <person name="Tschaplinski T."/>
            <person name="Misztal P."/>
            <person name="Wu S."/>
            <person name="Desiro A."/>
            <person name="Vande Pol N."/>
            <person name="Du Z.-Y."/>
            <person name="Zienkiewicz A."/>
            <person name="Zienkiewicz K."/>
            <person name="Morin E."/>
            <person name="Tisserant E."/>
            <person name="Splivallo R."/>
            <person name="Hainaut M."/>
            <person name="Henrissat B."/>
            <person name="Ohm R."/>
            <person name="Kuo A."/>
            <person name="Yan J."/>
            <person name="Lipzen A."/>
            <person name="Nolan M."/>
            <person name="Labutti K."/>
            <person name="Barry K."/>
            <person name="Goldstein A."/>
            <person name="Labbe J."/>
            <person name="Schadt C."/>
            <person name="Tuskan G."/>
            <person name="Grigoriev I."/>
            <person name="Martin F."/>
            <person name="Vilgalys R."/>
            <person name="Bonito G."/>
        </authorList>
    </citation>
    <scope>NUCLEOTIDE SEQUENCE [LARGE SCALE GENOMIC DNA]</scope>
    <source>
        <strain evidence="3 4">AG-77</strain>
    </source>
</reference>
<dbReference type="OrthoDB" id="2420092at2759"/>
<evidence type="ECO:0000256" key="1">
    <source>
        <dbReference type="SAM" id="MobiDB-lite"/>
    </source>
</evidence>
<keyword evidence="2" id="KW-0812">Transmembrane</keyword>
<dbReference type="AlphaFoldDB" id="A0A197K6V5"/>
<feature type="compositionally biased region" description="Polar residues" evidence="1">
    <location>
        <begin position="422"/>
        <end position="435"/>
    </location>
</feature>
<protein>
    <submittedName>
        <fullName evidence="3">Uncharacterized protein</fullName>
    </submittedName>
</protein>
<evidence type="ECO:0000313" key="4">
    <source>
        <dbReference type="Proteomes" id="UP000078512"/>
    </source>
</evidence>
<proteinExistence type="predicted"/>
<dbReference type="EMBL" id="KV442022">
    <property type="protein sequence ID" value="OAQ33210.1"/>
    <property type="molecule type" value="Genomic_DNA"/>
</dbReference>
<feature type="compositionally biased region" description="Low complexity" evidence="1">
    <location>
        <begin position="437"/>
        <end position="463"/>
    </location>
</feature>
<accession>A0A197K6V5</accession>
<organism evidence="3 4">
    <name type="scientific">Linnemannia elongata AG-77</name>
    <dbReference type="NCBI Taxonomy" id="1314771"/>
    <lineage>
        <taxon>Eukaryota</taxon>
        <taxon>Fungi</taxon>
        <taxon>Fungi incertae sedis</taxon>
        <taxon>Mucoromycota</taxon>
        <taxon>Mortierellomycotina</taxon>
        <taxon>Mortierellomycetes</taxon>
        <taxon>Mortierellales</taxon>
        <taxon>Mortierellaceae</taxon>
        <taxon>Linnemannia</taxon>
    </lineage>
</organism>
<name>A0A197K6V5_9FUNG</name>
<evidence type="ECO:0000256" key="2">
    <source>
        <dbReference type="SAM" id="Phobius"/>
    </source>
</evidence>
<keyword evidence="4" id="KW-1185">Reference proteome</keyword>
<keyword evidence="2" id="KW-0472">Membrane</keyword>
<dbReference type="Proteomes" id="UP000078512">
    <property type="component" value="Unassembled WGS sequence"/>
</dbReference>
<feature type="transmembrane region" description="Helical" evidence="2">
    <location>
        <begin position="369"/>
        <end position="391"/>
    </location>
</feature>
<feature type="region of interest" description="Disordered" evidence="1">
    <location>
        <begin position="331"/>
        <end position="365"/>
    </location>
</feature>
<feature type="region of interest" description="Disordered" evidence="1">
    <location>
        <begin position="400"/>
        <end position="463"/>
    </location>
</feature>